<dbReference type="Proteomes" id="UP001054945">
    <property type="component" value="Unassembled WGS sequence"/>
</dbReference>
<protein>
    <submittedName>
        <fullName evidence="1">Uncharacterized protein</fullName>
    </submittedName>
</protein>
<dbReference type="EMBL" id="BPLR01010748">
    <property type="protein sequence ID" value="GIY41743.1"/>
    <property type="molecule type" value="Genomic_DNA"/>
</dbReference>
<gene>
    <name evidence="1" type="ORF">CEXT_739851</name>
</gene>
<name>A0AAV4T560_CAEEX</name>
<sequence>MQARILKNDPTTHCLYEWHQADEQLCNKSKNGVQSKIPLIESVVQNWLLIGSGAVRTVERDWLDLHSSALKSTLKNKPLYIALRDLASALSRPLAP</sequence>
<comment type="caution">
    <text evidence="1">The sequence shown here is derived from an EMBL/GenBank/DDBJ whole genome shotgun (WGS) entry which is preliminary data.</text>
</comment>
<reference evidence="1 2" key="1">
    <citation type="submission" date="2021-06" db="EMBL/GenBank/DDBJ databases">
        <title>Caerostris extrusa draft genome.</title>
        <authorList>
            <person name="Kono N."/>
            <person name="Arakawa K."/>
        </authorList>
    </citation>
    <scope>NUCLEOTIDE SEQUENCE [LARGE SCALE GENOMIC DNA]</scope>
</reference>
<evidence type="ECO:0000313" key="2">
    <source>
        <dbReference type="Proteomes" id="UP001054945"/>
    </source>
</evidence>
<proteinExistence type="predicted"/>
<accession>A0AAV4T560</accession>
<evidence type="ECO:0000313" key="1">
    <source>
        <dbReference type="EMBL" id="GIY41743.1"/>
    </source>
</evidence>
<keyword evidence="2" id="KW-1185">Reference proteome</keyword>
<dbReference type="AlphaFoldDB" id="A0AAV4T560"/>
<organism evidence="1 2">
    <name type="scientific">Caerostris extrusa</name>
    <name type="common">Bark spider</name>
    <name type="synonym">Caerostris bankana</name>
    <dbReference type="NCBI Taxonomy" id="172846"/>
    <lineage>
        <taxon>Eukaryota</taxon>
        <taxon>Metazoa</taxon>
        <taxon>Ecdysozoa</taxon>
        <taxon>Arthropoda</taxon>
        <taxon>Chelicerata</taxon>
        <taxon>Arachnida</taxon>
        <taxon>Araneae</taxon>
        <taxon>Araneomorphae</taxon>
        <taxon>Entelegynae</taxon>
        <taxon>Araneoidea</taxon>
        <taxon>Araneidae</taxon>
        <taxon>Caerostris</taxon>
    </lineage>
</organism>